<proteinExistence type="inferred from homology"/>
<dbReference type="PANTHER" id="PTHR42734:SF17">
    <property type="entry name" value="METAL TRANSPORT SYSTEM ATP-BINDING PROTEIN TM_0124-RELATED"/>
    <property type="match status" value="1"/>
</dbReference>
<protein>
    <submittedName>
        <fullName evidence="6">ATP-binding cassette domain-containing protein</fullName>
    </submittedName>
</protein>
<keyword evidence="3" id="KW-0547">Nucleotide-binding</keyword>
<evidence type="ECO:0000256" key="2">
    <source>
        <dbReference type="ARBA" id="ARBA00022448"/>
    </source>
</evidence>
<keyword evidence="4 6" id="KW-0067">ATP-binding</keyword>
<dbReference type="Proteomes" id="UP000595871">
    <property type="component" value="Chromosome"/>
</dbReference>
<dbReference type="GO" id="GO:0016887">
    <property type="term" value="F:ATP hydrolysis activity"/>
    <property type="evidence" value="ECO:0007669"/>
    <property type="project" value="InterPro"/>
</dbReference>
<evidence type="ECO:0000313" key="7">
    <source>
        <dbReference type="Proteomes" id="UP000595871"/>
    </source>
</evidence>
<name>A0A7T7USC5_9FIRM</name>
<keyword evidence="2" id="KW-0813">Transport</keyword>
<accession>A0A7T7USC5</accession>
<dbReference type="InterPro" id="IPR003439">
    <property type="entry name" value="ABC_transporter-like_ATP-bd"/>
</dbReference>
<dbReference type="SMART" id="SM00382">
    <property type="entry name" value="AAA"/>
    <property type="match status" value="1"/>
</dbReference>
<evidence type="ECO:0000256" key="4">
    <source>
        <dbReference type="ARBA" id="ARBA00022840"/>
    </source>
</evidence>
<sequence length="194" mass="22753">MMIKIKNVQARIYEKLLFHIEDFTFYDGKKYILTGENGAGKSTLLKSFIGINTFVKGSIENDKNIVYQAQNPFIFKKTSRDNFKIIGKNIENIKKDLEFFAIENLLDQNIKSLSGGEKEKVVFLRTMLKANQTLLLDEPFSQMDKKSRIDANIFLDKWLKEKEDRMIIIISHDNLDDYSFDYHIELKNKQLKLI</sequence>
<dbReference type="PANTHER" id="PTHR42734">
    <property type="entry name" value="METAL TRANSPORT SYSTEM ATP-BINDING PROTEIN TM_0124-RELATED"/>
    <property type="match status" value="1"/>
</dbReference>
<dbReference type="InterPro" id="IPR027417">
    <property type="entry name" value="P-loop_NTPase"/>
</dbReference>
<evidence type="ECO:0000259" key="5">
    <source>
        <dbReference type="PROSITE" id="PS50893"/>
    </source>
</evidence>
<evidence type="ECO:0000256" key="1">
    <source>
        <dbReference type="ARBA" id="ARBA00005417"/>
    </source>
</evidence>
<dbReference type="KEGG" id="aob:I6H46_05000"/>
<dbReference type="SUPFAM" id="SSF52540">
    <property type="entry name" value="P-loop containing nucleoside triphosphate hydrolases"/>
    <property type="match status" value="1"/>
</dbReference>
<dbReference type="Gene3D" id="3.40.50.300">
    <property type="entry name" value="P-loop containing nucleotide triphosphate hydrolases"/>
    <property type="match status" value="1"/>
</dbReference>
<organism evidence="6 7">
    <name type="scientific">Anaerococcus obesiensis</name>
    <dbReference type="NCBI Taxonomy" id="1287640"/>
    <lineage>
        <taxon>Bacteria</taxon>
        <taxon>Bacillati</taxon>
        <taxon>Bacillota</taxon>
        <taxon>Tissierellia</taxon>
        <taxon>Tissierellales</taxon>
        <taxon>Peptoniphilaceae</taxon>
        <taxon>Anaerococcus</taxon>
    </lineage>
</organism>
<dbReference type="EMBL" id="CP067016">
    <property type="protein sequence ID" value="QQN55308.1"/>
    <property type="molecule type" value="Genomic_DNA"/>
</dbReference>
<reference evidence="6 7" key="1">
    <citation type="submission" date="2020-12" db="EMBL/GenBank/DDBJ databases">
        <title>FDA dAtabase for Regulatory Grade micrObial Sequences (FDA-ARGOS): Supporting development and validation of Infectious Disease Dx tests.</title>
        <authorList>
            <person name="Sproer C."/>
            <person name="Gronow S."/>
            <person name="Severitt S."/>
            <person name="Schroder I."/>
            <person name="Tallon L."/>
            <person name="Sadzewicz L."/>
            <person name="Zhao X."/>
            <person name="Boylan J."/>
            <person name="Ott S."/>
            <person name="Bowen H."/>
            <person name="Vavikolanu K."/>
            <person name="Mehta A."/>
            <person name="Aluvathingal J."/>
            <person name="Nadendla S."/>
            <person name="Lowell S."/>
            <person name="Myers T."/>
            <person name="Yan Y."/>
            <person name="Sichtig H."/>
        </authorList>
    </citation>
    <scope>NUCLEOTIDE SEQUENCE [LARGE SCALE GENOMIC DNA]</scope>
    <source>
        <strain evidence="6 7">FDAARGOS_989</strain>
    </source>
</reference>
<comment type="similarity">
    <text evidence="1">Belongs to the ABC transporter superfamily.</text>
</comment>
<keyword evidence="7" id="KW-1185">Reference proteome</keyword>
<evidence type="ECO:0000256" key="3">
    <source>
        <dbReference type="ARBA" id="ARBA00022741"/>
    </source>
</evidence>
<dbReference type="GO" id="GO:0005524">
    <property type="term" value="F:ATP binding"/>
    <property type="evidence" value="ECO:0007669"/>
    <property type="project" value="UniProtKB-KW"/>
</dbReference>
<dbReference type="InterPro" id="IPR003593">
    <property type="entry name" value="AAA+_ATPase"/>
</dbReference>
<dbReference type="InterPro" id="IPR050153">
    <property type="entry name" value="Metal_Ion_Import_ABC"/>
</dbReference>
<dbReference type="AlphaFoldDB" id="A0A7T7USC5"/>
<feature type="domain" description="ABC transporter" evidence="5">
    <location>
        <begin position="3"/>
        <end position="194"/>
    </location>
</feature>
<dbReference type="PROSITE" id="PS50893">
    <property type="entry name" value="ABC_TRANSPORTER_2"/>
    <property type="match status" value="1"/>
</dbReference>
<gene>
    <name evidence="6" type="ORF">I6H46_05000</name>
</gene>
<dbReference type="Pfam" id="PF00005">
    <property type="entry name" value="ABC_tran"/>
    <property type="match status" value="1"/>
</dbReference>
<evidence type="ECO:0000313" key="6">
    <source>
        <dbReference type="EMBL" id="QQN55308.1"/>
    </source>
</evidence>